<accession>A0AAD7ABU9</accession>
<comment type="caution">
    <text evidence="1">The sequence shown here is derived from an EMBL/GenBank/DDBJ whole genome shotgun (WGS) entry which is preliminary data.</text>
</comment>
<evidence type="ECO:0000313" key="2">
    <source>
        <dbReference type="Proteomes" id="UP001218218"/>
    </source>
</evidence>
<protein>
    <recommendedName>
        <fullName evidence="3">F-box domain-containing protein</fullName>
    </recommendedName>
</protein>
<keyword evidence="2" id="KW-1185">Reference proteome</keyword>
<gene>
    <name evidence="1" type="ORF">DFH08DRAFT_1077185</name>
</gene>
<reference evidence="1" key="1">
    <citation type="submission" date="2023-03" db="EMBL/GenBank/DDBJ databases">
        <title>Massive genome expansion in bonnet fungi (Mycena s.s.) driven by repeated elements and novel gene families across ecological guilds.</title>
        <authorList>
            <consortium name="Lawrence Berkeley National Laboratory"/>
            <person name="Harder C.B."/>
            <person name="Miyauchi S."/>
            <person name="Viragh M."/>
            <person name="Kuo A."/>
            <person name="Thoen E."/>
            <person name="Andreopoulos B."/>
            <person name="Lu D."/>
            <person name="Skrede I."/>
            <person name="Drula E."/>
            <person name="Henrissat B."/>
            <person name="Morin E."/>
            <person name="Kohler A."/>
            <person name="Barry K."/>
            <person name="LaButti K."/>
            <person name="Morin E."/>
            <person name="Salamov A."/>
            <person name="Lipzen A."/>
            <person name="Mereny Z."/>
            <person name="Hegedus B."/>
            <person name="Baldrian P."/>
            <person name="Stursova M."/>
            <person name="Weitz H."/>
            <person name="Taylor A."/>
            <person name="Grigoriev I.V."/>
            <person name="Nagy L.G."/>
            <person name="Martin F."/>
            <person name="Kauserud H."/>
        </authorList>
    </citation>
    <scope>NUCLEOTIDE SEQUENCE</scope>
    <source>
        <strain evidence="1">CBHHK002</strain>
    </source>
</reference>
<organism evidence="1 2">
    <name type="scientific">Mycena albidolilacea</name>
    <dbReference type="NCBI Taxonomy" id="1033008"/>
    <lineage>
        <taxon>Eukaryota</taxon>
        <taxon>Fungi</taxon>
        <taxon>Dikarya</taxon>
        <taxon>Basidiomycota</taxon>
        <taxon>Agaricomycotina</taxon>
        <taxon>Agaricomycetes</taxon>
        <taxon>Agaricomycetidae</taxon>
        <taxon>Agaricales</taxon>
        <taxon>Marasmiineae</taxon>
        <taxon>Mycenaceae</taxon>
        <taxon>Mycena</taxon>
    </lineage>
</organism>
<dbReference type="AlphaFoldDB" id="A0AAD7ABU9"/>
<evidence type="ECO:0000313" key="1">
    <source>
        <dbReference type="EMBL" id="KAJ7354484.1"/>
    </source>
</evidence>
<sequence>MGLSSPFASRLGTNYIPPDGEVLEIQSLLVEPKAISELNEERSSVADYVDAHRALISPVRRLPLDMLQEIFVACLPTHRNCVMSASEAPVLLGRICSSWRTVSLSTARLWARLHIVEPAALEGVPSLDIIREQKHVQRVGIAKAWLERSGQCPLSISVAGSMPPDPTPPQYSGTNLILQTLIPFASRWQDISLAVSLPTLESLSSITGNDVPILKTLNVKEFRERSEQPSPQWGSFGLLHGPNISSFSCLRSKSEPLGFSLRWDQLTSLSLTSVFDLAPHVTSDLAVAIFSKCPRLETCRLVVSDYDESPVVEPWRSILELPCLLSLDIHCYGSPVTRIGGLFSYILLPELRHLGLRGFLAPEDSDNFTYFLFPTISPRLESLEVDTQLFNKQALVALLTTLSSTIRHLRFTGRQGHPSLIEDAALAALIPSESPERSFSCPILQEFRLICAHGVSDEALLRFIKARMSIQPPTLHRVELEFVRRIQLDIRPDIQPFLDAGLEVDLNYPPAFRLSLSPWAGLAEKPPNF</sequence>
<name>A0AAD7ABU9_9AGAR</name>
<evidence type="ECO:0008006" key="3">
    <source>
        <dbReference type="Google" id="ProtNLM"/>
    </source>
</evidence>
<dbReference type="EMBL" id="JARIHO010000010">
    <property type="protein sequence ID" value="KAJ7354484.1"/>
    <property type="molecule type" value="Genomic_DNA"/>
</dbReference>
<dbReference type="Gene3D" id="3.80.10.10">
    <property type="entry name" value="Ribonuclease Inhibitor"/>
    <property type="match status" value="1"/>
</dbReference>
<dbReference type="InterPro" id="IPR032675">
    <property type="entry name" value="LRR_dom_sf"/>
</dbReference>
<proteinExistence type="predicted"/>
<dbReference type="Proteomes" id="UP001218218">
    <property type="component" value="Unassembled WGS sequence"/>
</dbReference>